<name>A0ABN6X7H8_9CELL</name>
<protein>
    <recommendedName>
        <fullName evidence="3">Lipoyl-binding domain-containing protein</fullName>
    </recommendedName>
</protein>
<dbReference type="SUPFAM" id="SSF51261">
    <property type="entry name" value="Duplicated hybrid motif"/>
    <property type="match status" value="1"/>
</dbReference>
<proteinExistence type="predicted"/>
<dbReference type="EMBL" id="AP027729">
    <property type="protein sequence ID" value="BDZ40745.1"/>
    <property type="molecule type" value="Genomic_DNA"/>
</dbReference>
<evidence type="ECO:0000313" key="1">
    <source>
        <dbReference type="EMBL" id="BDZ40745.1"/>
    </source>
</evidence>
<organism evidence="1 2">
    <name type="scientific">Paraoerskovia sediminicola</name>
    <dbReference type="NCBI Taxonomy" id="1138587"/>
    <lineage>
        <taxon>Bacteria</taxon>
        <taxon>Bacillati</taxon>
        <taxon>Actinomycetota</taxon>
        <taxon>Actinomycetes</taxon>
        <taxon>Micrococcales</taxon>
        <taxon>Cellulomonadaceae</taxon>
        <taxon>Paraoerskovia</taxon>
    </lineage>
</organism>
<dbReference type="Proteomes" id="UP001321475">
    <property type="component" value="Chromosome"/>
</dbReference>
<sequence length="62" mass="5970">MAAGDAVEAGDPVVEWDPAAVAAQGLSVVCPVVAIQAAAGAVEVLVSAGDVVRAGDPVVAWT</sequence>
<reference evidence="2" key="1">
    <citation type="journal article" date="2019" name="Int. J. Syst. Evol. Microbiol.">
        <title>The Global Catalogue of Microorganisms (GCM) 10K type strain sequencing project: providing services to taxonomists for standard genome sequencing and annotation.</title>
        <authorList>
            <consortium name="The Broad Institute Genomics Platform"/>
            <consortium name="The Broad Institute Genome Sequencing Center for Infectious Disease"/>
            <person name="Wu L."/>
            <person name="Ma J."/>
        </authorList>
    </citation>
    <scope>NUCLEOTIDE SEQUENCE [LARGE SCALE GENOMIC DNA]</scope>
    <source>
        <strain evidence="2">NBRC 108565</strain>
    </source>
</reference>
<evidence type="ECO:0008006" key="3">
    <source>
        <dbReference type="Google" id="ProtNLM"/>
    </source>
</evidence>
<evidence type="ECO:0000313" key="2">
    <source>
        <dbReference type="Proteomes" id="UP001321475"/>
    </source>
</evidence>
<keyword evidence="2" id="KW-1185">Reference proteome</keyword>
<accession>A0ABN6X7H8</accession>
<gene>
    <name evidence="1" type="ORF">GCM10025865_00440</name>
</gene>
<dbReference type="Gene3D" id="2.70.70.10">
    <property type="entry name" value="Glucose Permease (Domain IIA)"/>
    <property type="match status" value="1"/>
</dbReference>
<dbReference type="InterPro" id="IPR011055">
    <property type="entry name" value="Dup_hybrid_motif"/>
</dbReference>